<evidence type="ECO:0000256" key="10">
    <source>
        <dbReference type="SAM" id="MobiDB-lite"/>
    </source>
</evidence>
<dbReference type="PRINTS" id="PR00725">
    <property type="entry name" value="DADACBPTASE1"/>
</dbReference>
<evidence type="ECO:0000256" key="4">
    <source>
        <dbReference type="ARBA" id="ARBA00022960"/>
    </source>
</evidence>
<dbReference type="InterPro" id="IPR001967">
    <property type="entry name" value="Peptidase_S11_N"/>
</dbReference>
<dbReference type="AlphaFoldDB" id="A0AAU7X8D1"/>
<protein>
    <submittedName>
        <fullName evidence="12">D-alanyl-D-alanine carboxypeptidase family protein</fullName>
        <ecNumber evidence="12">3.4.-.-</ecNumber>
    </submittedName>
</protein>
<feature type="compositionally biased region" description="Low complexity" evidence="10">
    <location>
        <begin position="472"/>
        <end position="484"/>
    </location>
</feature>
<keyword evidence="6" id="KW-0961">Cell wall biogenesis/degradation</keyword>
<dbReference type="EC" id="3.4.-.-" evidence="12"/>
<feature type="active site" description="Acyl-ester intermediate" evidence="7">
    <location>
        <position position="45"/>
    </location>
</feature>
<comment type="similarity">
    <text evidence="1 9">Belongs to the peptidase S11 family.</text>
</comment>
<dbReference type="GO" id="GO:0006508">
    <property type="term" value="P:proteolysis"/>
    <property type="evidence" value="ECO:0007669"/>
    <property type="project" value="InterPro"/>
</dbReference>
<dbReference type="EMBL" id="CP158568">
    <property type="protein sequence ID" value="XBY44375.1"/>
    <property type="molecule type" value="Genomic_DNA"/>
</dbReference>
<evidence type="ECO:0000259" key="11">
    <source>
        <dbReference type="Pfam" id="PF00768"/>
    </source>
</evidence>
<sequence length="520" mass="54060">MATLLPLASAPAGAAPGAGAYLIFDVRSGEVLSKHNADQAWYPASITKLMTTYVTLQAMRAGRIRPTSPVVMSAVAAKLPPSKMGFPVGTVVTIENALKMIMVKSANDMAWALGESVSGSKEAFVAEMNATARRLGMSATRWNNPNGLPDPNQWTTARDLGVLARALLRDFPERTDLYRIPGIQIGNEIIKNHNHLLDRFPGTDGMKTGFICSSGFNVVATVTRGDRKLVGVVLGSPSARARAELAAQLFTQAFDKPTGGGLFGGLADGETIDRMPRGPEAGQPVKDIKEEICGKKRKKTPDVEDIGEDPVLRVEARAGAKQGDIVRPGQAGRTTPTRVSYLTAPFNIGPVVQVWTGGADPLPNQPTTALAMAPTAPVPGLPGQALSGQAQPRNSVAAATEAAPAAGAIRPGETPEIDPGRGSVAARAFSLFQSTPEGASIPVVNNNSSAGVAASLPPSDGRPLRITELGGAPAAATPTQAAQPIAEGLPIPRPKPSDLAAAPAKSLATPHKRQRKNTDG</sequence>
<evidence type="ECO:0000256" key="8">
    <source>
        <dbReference type="PIRSR" id="PIRSR618044-2"/>
    </source>
</evidence>
<keyword evidence="12" id="KW-0645">Protease</keyword>
<keyword evidence="4" id="KW-0133">Cell shape</keyword>
<evidence type="ECO:0000256" key="5">
    <source>
        <dbReference type="ARBA" id="ARBA00022984"/>
    </source>
</evidence>
<evidence type="ECO:0000256" key="2">
    <source>
        <dbReference type="ARBA" id="ARBA00022729"/>
    </source>
</evidence>
<dbReference type="GO" id="GO:0008360">
    <property type="term" value="P:regulation of cell shape"/>
    <property type="evidence" value="ECO:0007669"/>
    <property type="project" value="UniProtKB-KW"/>
</dbReference>
<dbReference type="RefSeq" id="WP_407049469.1">
    <property type="nucleotide sequence ID" value="NZ_CP158568.1"/>
</dbReference>
<keyword evidence="5" id="KW-0573">Peptidoglycan synthesis</keyword>
<dbReference type="PANTHER" id="PTHR21581:SF6">
    <property type="entry name" value="TRAFFICKING PROTEIN PARTICLE COMPLEX SUBUNIT 12"/>
    <property type="match status" value="1"/>
</dbReference>
<dbReference type="GO" id="GO:0071555">
    <property type="term" value="P:cell wall organization"/>
    <property type="evidence" value="ECO:0007669"/>
    <property type="project" value="UniProtKB-KW"/>
</dbReference>
<dbReference type="SUPFAM" id="SSF56601">
    <property type="entry name" value="beta-lactamase/transpeptidase-like"/>
    <property type="match status" value="1"/>
</dbReference>
<feature type="domain" description="Peptidase S11 D-alanyl-D-alanine carboxypeptidase A N-terminal" evidence="11">
    <location>
        <begin position="17"/>
        <end position="237"/>
    </location>
</feature>
<evidence type="ECO:0000256" key="3">
    <source>
        <dbReference type="ARBA" id="ARBA00022801"/>
    </source>
</evidence>
<feature type="compositionally biased region" description="Basic residues" evidence="10">
    <location>
        <begin position="510"/>
        <end position="520"/>
    </location>
</feature>
<feature type="active site" description="Proton acceptor" evidence="7">
    <location>
        <position position="48"/>
    </location>
</feature>
<dbReference type="GO" id="GO:0009252">
    <property type="term" value="P:peptidoglycan biosynthetic process"/>
    <property type="evidence" value="ECO:0007669"/>
    <property type="project" value="UniProtKB-KW"/>
</dbReference>
<name>A0AAU7X8D1_9HYPH</name>
<keyword evidence="2" id="KW-0732">Signal</keyword>
<keyword evidence="3 12" id="KW-0378">Hydrolase</keyword>
<dbReference type="InterPro" id="IPR018044">
    <property type="entry name" value="Peptidase_S11"/>
</dbReference>
<gene>
    <name evidence="12" type="ORF">ABS361_20550</name>
</gene>
<feature type="active site" evidence="7">
    <location>
        <position position="105"/>
    </location>
</feature>
<feature type="binding site" evidence="8">
    <location>
        <position position="207"/>
    </location>
    <ligand>
        <name>substrate</name>
    </ligand>
</feature>
<evidence type="ECO:0000256" key="9">
    <source>
        <dbReference type="RuleBase" id="RU004016"/>
    </source>
</evidence>
<dbReference type="KEGG" id="mflg:ABS361_20550"/>
<dbReference type="PANTHER" id="PTHR21581">
    <property type="entry name" value="D-ALANYL-D-ALANINE CARBOXYPEPTIDASE"/>
    <property type="match status" value="1"/>
</dbReference>
<organism evidence="12">
    <name type="scientific">Methyloraptor flagellatus</name>
    <dbReference type="NCBI Taxonomy" id="3162530"/>
    <lineage>
        <taxon>Bacteria</taxon>
        <taxon>Pseudomonadati</taxon>
        <taxon>Pseudomonadota</taxon>
        <taxon>Alphaproteobacteria</taxon>
        <taxon>Hyphomicrobiales</taxon>
        <taxon>Ancalomicrobiaceae</taxon>
        <taxon>Methyloraptor</taxon>
    </lineage>
</organism>
<proteinExistence type="inferred from homology"/>
<evidence type="ECO:0000256" key="7">
    <source>
        <dbReference type="PIRSR" id="PIRSR618044-1"/>
    </source>
</evidence>
<dbReference type="GO" id="GO:0009002">
    <property type="term" value="F:serine-type D-Ala-D-Ala carboxypeptidase activity"/>
    <property type="evidence" value="ECO:0007669"/>
    <property type="project" value="InterPro"/>
</dbReference>
<feature type="region of interest" description="Disordered" evidence="10">
    <location>
        <begin position="452"/>
        <end position="520"/>
    </location>
</feature>
<reference evidence="12" key="1">
    <citation type="submission" date="2024-06" db="EMBL/GenBank/DDBJ databases">
        <title>Methylostella associata gen. nov., sp. nov., a novel Ancalomicrobiaceae-affiliated facultatively methylotrophic bacteria that feed on methanotrophs of the genus Methylococcus.</title>
        <authorList>
            <person name="Saltykova V."/>
            <person name="Danilova O.V."/>
            <person name="Oshkin I.Y."/>
            <person name="Belova S.E."/>
            <person name="Pimenov N.V."/>
            <person name="Dedysh S.N."/>
        </authorList>
    </citation>
    <scope>NUCLEOTIDE SEQUENCE</scope>
    <source>
        <strain evidence="12">S20</strain>
    </source>
</reference>
<evidence type="ECO:0000256" key="6">
    <source>
        <dbReference type="ARBA" id="ARBA00023316"/>
    </source>
</evidence>
<dbReference type="Gene3D" id="3.40.710.10">
    <property type="entry name" value="DD-peptidase/beta-lactamase superfamily"/>
    <property type="match status" value="1"/>
</dbReference>
<accession>A0AAU7X8D1</accession>
<dbReference type="InterPro" id="IPR012338">
    <property type="entry name" value="Beta-lactam/transpept-like"/>
</dbReference>
<keyword evidence="12" id="KW-0121">Carboxypeptidase</keyword>
<evidence type="ECO:0000313" key="12">
    <source>
        <dbReference type="EMBL" id="XBY44375.1"/>
    </source>
</evidence>
<evidence type="ECO:0000256" key="1">
    <source>
        <dbReference type="ARBA" id="ARBA00007164"/>
    </source>
</evidence>
<dbReference type="Pfam" id="PF00768">
    <property type="entry name" value="Peptidase_S11"/>
    <property type="match status" value="1"/>
</dbReference>